<dbReference type="EMBL" id="PDNV01000003">
    <property type="protein sequence ID" value="PLC55077.1"/>
    <property type="molecule type" value="Genomic_DNA"/>
</dbReference>
<feature type="active site" description="Nucleophile" evidence="4">
    <location>
        <position position="261"/>
    </location>
</feature>
<accession>A0A2N4UJ72</accession>
<dbReference type="CDD" id="cd03747">
    <property type="entry name" value="Ntn_PGA_like"/>
    <property type="match status" value="1"/>
</dbReference>
<keyword evidence="5" id="KW-0106">Calcium</keyword>
<dbReference type="Pfam" id="PF01804">
    <property type="entry name" value="Penicil_amidase"/>
    <property type="match status" value="1"/>
</dbReference>
<evidence type="ECO:0000256" key="1">
    <source>
        <dbReference type="ARBA" id="ARBA00006586"/>
    </source>
</evidence>
<dbReference type="Proteomes" id="UP000234328">
    <property type="component" value="Unassembled WGS sequence"/>
</dbReference>
<comment type="caution">
    <text evidence="6">The sequence shown here is derived from an EMBL/GenBank/DDBJ whole genome shotgun (WGS) entry which is preliminary data.</text>
</comment>
<feature type="binding site" evidence="5">
    <location>
        <position position="336"/>
    </location>
    <ligand>
        <name>Ca(2+)</name>
        <dbReference type="ChEBI" id="CHEBI:29108"/>
    </ligand>
</feature>
<dbReference type="Gene3D" id="1.10.1400.10">
    <property type="match status" value="1"/>
</dbReference>
<keyword evidence="7" id="KW-1185">Reference proteome</keyword>
<dbReference type="AlphaFoldDB" id="A0A2N4UJ72"/>
<keyword evidence="2" id="KW-0378">Hydrolase</keyword>
<dbReference type="GO" id="GO:0016811">
    <property type="term" value="F:hydrolase activity, acting on carbon-nitrogen (but not peptide) bonds, in linear amides"/>
    <property type="evidence" value="ECO:0007669"/>
    <property type="project" value="InterPro"/>
</dbReference>
<dbReference type="PANTHER" id="PTHR34218:SF4">
    <property type="entry name" value="ACYL-HOMOSERINE LACTONE ACYLASE QUIP"/>
    <property type="match status" value="1"/>
</dbReference>
<dbReference type="SUPFAM" id="SSF56235">
    <property type="entry name" value="N-terminal nucleophile aminohydrolases (Ntn hydrolases)"/>
    <property type="match status" value="1"/>
</dbReference>
<dbReference type="PANTHER" id="PTHR34218">
    <property type="entry name" value="PEPTIDASE S45 PENICILLIN AMIDASE"/>
    <property type="match status" value="1"/>
</dbReference>
<evidence type="ECO:0000313" key="6">
    <source>
        <dbReference type="EMBL" id="PLC55077.1"/>
    </source>
</evidence>
<dbReference type="InterPro" id="IPR029055">
    <property type="entry name" value="Ntn_hydrolases_N"/>
</dbReference>
<proteinExistence type="inferred from homology"/>
<protein>
    <submittedName>
        <fullName evidence="6">Penicillin acylase family protein</fullName>
    </submittedName>
</protein>
<reference evidence="6 7" key="1">
    <citation type="submission" date="2017-10" db="EMBL/GenBank/DDBJ databases">
        <title>Two draft genome sequences of Pusillimonas sp. strains isolated from a nitrate- and radionuclide-contaminated groundwater in Russia.</title>
        <authorList>
            <person name="Grouzdev D.S."/>
            <person name="Tourova T.P."/>
            <person name="Goeva M.A."/>
            <person name="Babich T.L."/>
            <person name="Sokolova D.S."/>
            <person name="Abdullin R."/>
            <person name="Poltaraus A.B."/>
            <person name="Toshchakov S.V."/>
            <person name="Nazina T.N."/>
        </authorList>
    </citation>
    <scope>NUCLEOTIDE SEQUENCE [LARGE SCALE GENOMIC DNA]</scope>
    <source>
        <strain evidence="6 7">JR1/69-2-13</strain>
    </source>
</reference>
<dbReference type="InterPro" id="IPR043146">
    <property type="entry name" value="Penicillin_amidase_N_B-knob"/>
</dbReference>
<dbReference type="GO" id="GO:0017000">
    <property type="term" value="P:antibiotic biosynthetic process"/>
    <property type="evidence" value="ECO:0007669"/>
    <property type="project" value="InterPro"/>
</dbReference>
<comment type="similarity">
    <text evidence="1">Belongs to the peptidase S45 family.</text>
</comment>
<comment type="cofactor">
    <cofactor evidence="5">
        <name>Ca(2+)</name>
        <dbReference type="ChEBI" id="CHEBI:29108"/>
    </cofactor>
    <text evidence="5">Binds 1 Ca(2+) ion per dimer.</text>
</comment>
<dbReference type="InterPro" id="IPR002692">
    <property type="entry name" value="S45"/>
</dbReference>
<keyword evidence="3" id="KW-0865">Zymogen</keyword>
<evidence type="ECO:0000256" key="3">
    <source>
        <dbReference type="ARBA" id="ARBA00023145"/>
    </source>
</evidence>
<name>A0A2N4UJ72_9BURK</name>
<feature type="binding site" evidence="5">
    <location>
        <position position="168"/>
    </location>
    <ligand>
        <name>Ca(2+)</name>
        <dbReference type="ChEBI" id="CHEBI:29108"/>
    </ligand>
</feature>
<dbReference type="Gene3D" id="1.10.439.10">
    <property type="entry name" value="Penicillin Amidohydrolase, domain 1"/>
    <property type="match status" value="1"/>
</dbReference>
<keyword evidence="5" id="KW-0479">Metal-binding</keyword>
<dbReference type="InterPro" id="IPR014395">
    <property type="entry name" value="Pen/GL7ACA/AHL_acylase"/>
</dbReference>
<evidence type="ECO:0000313" key="7">
    <source>
        <dbReference type="Proteomes" id="UP000234328"/>
    </source>
</evidence>
<dbReference type="InterPro" id="IPR023343">
    <property type="entry name" value="Penicillin_amidase_dom1"/>
</dbReference>
<dbReference type="Gene3D" id="3.60.20.10">
    <property type="entry name" value="Glutamine Phosphoribosylpyrophosphate, subunit 1, domain 1"/>
    <property type="match status" value="1"/>
</dbReference>
<evidence type="ECO:0000256" key="4">
    <source>
        <dbReference type="PIRSR" id="PIRSR001227-1"/>
    </source>
</evidence>
<feature type="binding site" evidence="5">
    <location>
        <position position="333"/>
    </location>
    <ligand>
        <name>Ca(2+)</name>
        <dbReference type="ChEBI" id="CHEBI:29108"/>
    </ligand>
</feature>
<dbReference type="PIRSF" id="PIRSF001227">
    <property type="entry name" value="Pen_acylase"/>
    <property type="match status" value="1"/>
</dbReference>
<dbReference type="InterPro" id="IPR043147">
    <property type="entry name" value="Penicillin_amidase_A-knob"/>
</dbReference>
<sequence>MAGTGLVQAANSNSEERYATTGIEKPARVLIDQWGISHIYANTFYDAFYVQGFMAARDRLWQIDTWRKRGLGEMAKDFGPSYVEGDRMARAVLFRGDMYREWLAYGSDAKRVAEAFVAGVNAYIDQTEKDAALVPEEFKLLGYKPSKWKAEDIVRIRHHGLTLNAKNEIDRAEVFCKIKRDPVRVDWLRRETVPEVNPVVAAGLDPCEVPFAALKKAYDLATATPKFTKDSINAVAAASTDIATLYNVVDFNSDGARSLGSNNWVIAGSRTSTGRPVLANDPHRSHGAPSLRYISHLEAPGLSVIGAGEPFLPGISIGHNGTIGFGLTRFYMDQEDVYAYELNPDAKSEYQYKGRWEPFEVISEDILVKGESTPRKVDILYTRHGPVLHKDNTKNQAWALRAAWLDFGMAPYFGSMDYMRAQNWDQFSAAMNRWGAPGENQVYADKSGNIAWMPGGLTVNRPNWDGLTPVPGDGRYEWADYRTMDELPSQHNPDAGYIVTANENNIPPEHPAFQKGIGYEWSNSSRAKRLQALIAKNDKSSLDDSKAWQLDTTSLPAVRLVALLKNVAIPDDADTRQGLNLLKEWDGNETVESAEAALFEVWFSKHLRKGLVKAALDADAAALVGQGDAERVIQVLESPQGWLSTTARDQVLTTTLKEAMIQTKRLLGPDPAGWQWGNLHKAVFTHPLSPVLNAAEKEKFNVGTWPLPGSAYTPLAASYGENFQLQSGASYRMILDVGNWDASQVINTPGQSGNASSKHYRDLAPIWAAGQYFPLLYSKGKIEAHAETTINLVPE</sequence>
<evidence type="ECO:0000256" key="2">
    <source>
        <dbReference type="ARBA" id="ARBA00022801"/>
    </source>
</evidence>
<gene>
    <name evidence="6" type="ORF">CR155_05215</name>
</gene>
<dbReference type="GO" id="GO:0046872">
    <property type="term" value="F:metal ion binding"/>
    <property type="evidence" value="ECO:0007669"/>
    <property type="project" value="UniProtKB-KW"/>
</dbReference>
<dbReference type="OrthoDB" id="9760084at2"/>
<dbReference type="Gene3D" id="2.30.120.10">
    <property type="match status" value="1"/>
</dbReference>
<evidence type="ECO:0000256" key="5">
    <source>
        <dbReference type="PIRSR" id="PIRSR001227-2"/>
    </source>
</evidence>
<organism evidence="6 7">
    <name type="scientific">Pollutimonas nitritireducens</name>
    <dbReference type="NCBI Taxonomy" id="2045209"/>
    <lineage>
        <taxon>Bacteria</taxon>
        <taxon>Pseudomonadati</taxon>
        <taxon>Pseudomonadota</taxon>
        <taxon>Betaproteobacteria</taxon>
        <taxon>Burkholderiales</taxon>
        <taxon>Alcaligenaceae</taxon>
        <taxon>Pollutimonas</taxon>
    </lineage>
</organism>